<dbReference type="GO" id="GO:0005635">
    <property type="term" value="C:nuclear envelope"/>
    <property type="evidence" value="ECO:0007669"/>
    <property type="project" value="UniProtKB-SubCell"/>
</dbReference>
<dbReference type="Proteomes" id="UP000327044">
    <property type="component" value="Unassembled WGS sequence"/>
</dbReference>
<protein>
    <recommendedName>
        <fullName evidence="3">Protein CUSTOS</fullName>
    </recommendedName>
</protein>
<organism evidence="8">
    <name type="scientific">Photinus pyralis</name>
    <name type="common">Common eastern firefly</name>
    <name type="synonym">Lampyris pyralis</name>
    <dbReference type="NCBI Taxonomy" id="7054"/>
    <lineage>
        <taxon>Eukaryota</taxon>
        <taxon>Metazoa</taxon>
        <taxon>Ecdysozoa</taxon>
        <taxon>Arthropoda</taxon>
        <taxon>Hexapoda</taxon>
        <taxon>Insecta</taxon>
        <taxon>Pterygota</taxon>
        <taxon>Neoptera</taxon>
        <taxon>Endopterygota</taxon>
        <taxon>Coleoptera</taxon>
        <taxon>Polyphaga</taxon>
        <taxon>Elateriformia</taxon>
        <taxon>Elateroidea</taxon>
        <taxon>Lampyridae</taxon>
        <taxon>Lampyrinae</taxon>
        <taxon>Photinus</taxon>
    </lineage>
</organism>
<dbReference type="PANTHER" id="PTHR14482:SF0">
    <property type="entry name" value="PROTEIN CUSTOS"/>
    <property type="match status" value="1"/>
</dbReference>
<dbReference type="PANTHER" id="PTHR14482">
    <property type="entry name" value="CHROMOSOME 12 ORF 43 HOMOLOG"/>
    <property type="match status" value="1"/>
</dbReference>
<reference evidence="8" key="1">
    <citation type="journal article" date="2016" name="Sci. Rep.">
        <title>Molecular characterization of firefly nuptial gifts: a multi-omics approach sheds light on postcopulatory sexual selection.</title>
        <authorList>
            <person name="Al-Wathiqui N."/>
            <person name="Fallon T.R."/>
            <person name="South A."/>
            <person name="Weng J.K."/>
            <person name="Lewis S.M."/>
        </authorList>
    </citation>
    <scope>NUCLEOTIDE SEQUENCE</scope>
</reference>
<evidence type="ECO:0000313" key="8">
    <source>
        <dbReference type="EMBL" id="JAV82532.1"/>
    </source>
</evidence>
<keyword evidence="10" id="KW-1185">Reference proteome</keyword>
<evidence type="ECO:0000256" key="6">
    <source>
        <dbReference type="ARBA" id="ARBA00023242"/>
    </source>
</evidence>
<accession>A0A1Y1M9P4</accession>
<proteinExistence type="inferred from homology"/>
<evidence type="ECO:0000256" key="3">
    <source>
        <dbReference type="ARBA" id="ARBA00013465"/>
    </source>
</evidence>
<dbReference type="EMBL" id="GEZM01036667">
    <property type="protein sequence ID" value="JAV82530.1"/>
    <property type="molecule type" value="Transcribed_RNA"/>
</dbReference>
<dbReference type="OrthoDB" id="8196889at2759"/>
<keyword evidence="6" id="KW-0539">Nucleus</keyword>
<keyword evidence="5" id="KW-0879">Wnt signaling pathway</keyword>
<reference evidence="9 10" key="2">
    <citation type="journal article" date="2018" name="Elife">
        <title>Firefly genomes illuminate parallel origins of bioluminescence in beetles.</title>
        <authorList>
            <person name="Fallon T.R."/>
            <person name="Lower S.E."/>
            <person name="Chang C.H."/>
            <person name="Bessho-Uehara M."/>
            <person name="Martin G.J."/>
            <person name="Bewick A.J."/>
            <person name="Behringer M."/>
            <person name="Debat H.J."/>
            <person name="Wong I."/>
            <person name="Day J.C."/>
            <person name="Suvorov A."/>
            <person name="Silva C.J."/>
            <person name="Stanger-Hall K.F."/>
            <person name="Hall D.W."/>
            <person name="Schmitz R.J."/>
            <person name="Nelson D.R."/>
            <person name="Lewis S.M."/>
            <person name="Shigenobu S."/>
            <person name="Bybee S.M."/>
            <person name="Larracuente A.M."/>
            <person name="Oba Y."/>
            <person name="Weng J.K."/>
        </authorList>
    </citation>
    <scope>NUCLEOTIDE SEQUENCE [LARGE SCALE GENOMIC DNA]</scope>
    <source>
        <strain evidence="9">1611_PpyrPB1</strain>
        <tissue evidence="9">Whole body</tissue>
    </source>
</reference>
<feature type="region of interest" description="Disordered" evidence="7">
    <location>
        <begin position="85"/>
        <end position="139"/>
    </location>
</feature>
<gene>
    <name evidence="9" type="ORF">PPYR_02758</name>
</gene>
<dbReference type="EMBL" id="VVIM01000011">
    <property type="protein sequence ID" value="KAB0790958.1"/>
    <property type="molecule type" value="Genomic_DNA"/>
</dbReference>
<dbReference type="AlphaFoldDB" id="A0A1Y1M9P4"/>
<keyword evidence="4" id="KW-0217">Developmental protein</keyword>
<name>A0A1Y1M9P4_PHOPY</name>
<dbReference type="GO" id="GO:0016055">
    <property type="term" value="P:Wnt signaling pathway"/>
    <property type="evidence" value="ECO:0007669"/>
    <property type="project" value="UniProtKB-KW"/>
</dbReference>
<reference evidence="9" key="3">
    <citation type="submission" date="2019-08" db="EMBL/GenBank/DDBJ databases">
        <authorList>
            <consortium name="Photinus pyralis genome working group"/>
            <person name="Fallon T.R."/>
            <person name="Sander Lower S.E."/>
            <person name="Weng J.-K."/>
        </authorList>
    </citation>
    <scope>NUCLEOTIDE SEQUENCE</scope>
    <source>
        <strain evidence="9">1611_PpyrPB1</strain>
        <tissue evidence="9">Whole body</tissue>
    </source>
</reference>
<dbReference type="EMBL" id="GEZM01036666">
    <property type="protein sequence ID" value="JAV82532.1"/>
    <property type="molecule type" value="Transcribed_RNA"/>
</dbReference>
<evidence type="ECO:0000256" key="7">
    <source>
        <dbReference type="SAM" id="MobiDB-lite"/>
    </source>
</evidence>
<sequence>MDSSGSDEESERMIRAALDPEFMTDLIFSNGQEGPIDKATEPSLRRRWDDADQFDTLGVTPQFQAHVAKKLSQMLDKELEKRLTTKTGGPIWPSSKKGGVKLFKNSPKRLKLSKTKPKRVTVAPSSSQSDDEERFSEAAVNPEDILRKVEVTNWSTKTKGAVYHYKQKSNGTLAFIT</sequence>
<comment type="subcellular location">
    <subcellularLocation>
        <location evidence="1">Nucleus envelope</location>
    </subcellularLocation>
</comment>
<comment type="similarity">
    <text evidence="2">Belongs to the CUSTOS family.</text>
</comment>
<dbReference type="Pfam" id="PF23999">
    <property type="entry name" value="CUSTOS"/>
    <property type="match status" value="1"/>
</dbReference>
<feature type="compositionally biased region" description="Basic residues" evidence="7">
    <location>
        <begin position="106"/>
        <end position="119"/>
    </location>
</feature>
<evidence type="ECO:0000256" key="2">
    <source>
        <dbReference type="ARBA" id="ARBA00008632"/>
    </source>
</evidence>
<evidence type="ECO:0000256" key="4">
    <source>
        <dbReference type="ARBA" id="ARBA00022473"/>
    </source>
</evidence>
<dbReference type="InterPro" id="IPR026694">
    <property type="entry name" value="CUSTOS"/>
</dbReference>
<evidence type="ECO:0000256" key="1">
    <source>
        <dbReference type="ARBA" id="ARBA00004259"/>
    </source>
</evidence>
<dbReference type="InParanoid" id="A0A1Y1M9P4"/>
<evidence type="ECO:0000256" key="5">
    <source>
        <dbReference type="ARBA" id="ARBA00022687"/>
    </source>
</evidence>
<evidence type="ECO:0000313" key="10">
    <source>
        <dbReference type="Proteomes" id="UP000327044"/>
    </source>
</evidence>
<evidence type="ECO:0000313" key="9">
    <source>
        <dbReference type="EMBL" id="KAB0790958.1"/>
    </source>
</evidence>